<evidence type="ECO:0000256" key="1">
    <source>
        <dbReference type="ARBA" id="ARBA00022729"/>
    </source>
</evidence>
<dbReference type="PANTHER" id="PTHR35936">
    <property type="entry name" value="MEMBRANE-BOUND LYTIC MUREIN TRANSGLYCOSYLASE F"/>
    <property type="match status" value="1"/>
</dbReference>
<dbReference type="InterPro" id="IPR001638">
    <property type="entry name" value="Solute-binding_3/MltF_N"/>
</dbReference>
<dbReference type="SMART" id="SM00062">
    <property type="entry name" value="PBPb"/>
    <property type="match status" value="1"/>
</dbReference>
<dbReference type="RefSeq" id="WP_092078981.1">
    <property type="nucleotide sequence ID" value="NZ_FNAQ01000011.1"/>
</dbReference>
<dbReference type="Gene3D" id="3.40.190.10">
    <property type="entry name" value="Periplasmic binding protein-like II"/>
    <property type="match status" value="2"/>
</dbReference>
<dbReference type="SUPFAM" id="SSF53850">
    <property type="entry name" value="Periplasmic binding protein-like II"/>
    <property type="match status" value="1"/>
</dbReference>
<name>A0A1G7CVM4_9BACT</name>
<evidence type="ECO:0000259" key="2">
    <source>
        <dbReference type="SMART" id="SM00062"/>
    </source>
</evidence>
<reference evidence="4" key="1">
    <citation type="submission" date="2016-10" db="EMBL/GenBank/DDBJ databases">
        <authorList>
            <person name="Varghese N."/>
            <person name="Submissions S."/>
        </authorList>
    </citation>
    <scope>NUCLEOTIDE SEQUENCE [LARGE SCALE GENOMIC DNA]</scope>
    <source>
        <strain evidence="4">DSM 8987</strain>
    </source>
</reference>
<dbReference type="AlphaFoldDB" id="A0A1G7CVM4"/>
<evidence type="ECO:0000313" key="3">
    <source>
        <dbReference type="EMBL" id="SDE43378.1"/>
    </source>
</evidence>
<keyword evidence="1" id="KW-0732">Signal</keyword>
<organism evidence="3 4">
    <name type="scientific">Desulfuromonas thiophila</name>
    <dbReference type="NCBI Taxonomy" id="57664"/>
    <lineage>
        <taxon>Bacteria</taxon>
        <taxon>Pseudomonadati</taxon>
        <taxon>Thermodesulfobacteriota</taxon>
        <taxon>Desulfuromonadia</taxon>
        <taxon>Desulfuromonadales</taxon>
        <taxon>Desulfuromonadaceae</taxon>
        <taxon>Desulfuromonas</taxon>
    </lineage>
</organism>
<dbReference type="STRING" id="57664.SAMN05661003_1115"/>
<dbReference type="EMBL" id="FNAQ01000011">
    <property type="protein sequence ID" value="SDE43378.1"/>
    <property type="molecule type" value="Genomic_DNA"/>
</dbReference>
<gene>
    <name evidence="3" type="ORF">SAMN05661003_1115</name>
</gene>
<feature type="domain" description="Solute-binding protein family 3/N-terminal" evidence="2">
    <location>
        <begin position="37"/>
        <end position="280"/>
    </location>
</feature>
<protein>
    <submittedName>
        <fullName evidence="3">Amino acid ABC transporter substrate-binding protein, PAAT family</fullName>
    </submittedName>
</protein>
<dbReference type="Proteomes" id="UP000243205">
    <property type="component" value="Unassembled WGS sequence"/>
</dbReference>
<sequence length="288" mass="32134">MKKNHVLLFACLATVLLFSPGHCRTLDEIRQEGVLRHLGVPYANFVTGQGDGLSVELIRRFAYSLGVRYEFVPTSWSNVISDLTGQQVKPDGDQAIVGAVVPVRGDLIANGLTVLPWRQQVLDFSDPIFPTQVWLVAGANSALQPIRPQNEGVDIAATRRLLAGVNLLGKQNTCLDPALYPFARDNFRTVYFGGNLNELFPAVLQGEADCTLLDVPDALVAISRWPGQVKILGPLSQQQNMAVGFRKDNPQLRQAFNDFYAELRRSGVYRELVRKYYPAVFDYYPDFF</sequence>
<proteinExistence type="predicted"/>
<dbReference type="OrthoDB" id="368476at2"/>
<dbReference type="PANTHER" id="PTHR35936:SF17">
    <property type="entry name" value="ARGININE-BINDING EXTRACELLULAR PROTEIN ARTP"/>
    <property type="match status" value="1"/>
</dbReference>
<keyword evidence="4" id="KW-1185">Reference proteome</keyword>
<dbReference type="Pfam" id="PF00497">
    <property type="entry name" value="SBP_bac_3"/>
    <property type="match status" value="1"/>
</dbReference>
<accession>A0A1G7CVM4</accession>
<evidence type="ECO:0000313" key="4">
    <source>
        <dbReference type="Proteomes" id="UP000243205"/>
    </source>
</evidence>